<dbReference type="GO" id="GO:0005524">
    <property type="term" value="F:ATP binding"/>
    <property type="evidence" value="ECO:0007669"/>
    <property type="project" value="UniProtKB-KW"/>
</dbReference>
<dbReference type="PANTHER" id="PTHR15184:SF71">
    <property type="entry name" value="ATP SYNTHASE SUBUNIT BETA, MITOCHONDRIAL"/>
    <property type="match status" value="1"/>
</dbReference>
<dbReference type="Pfam" id="PF02874">
    <property type="entry name" value="ATP-synt_ab_N"/>
    <property type="match status" value="1"/>
</dbReference>
<evidence type="ECO:0000256" key="14">
    <source>
        <dbReference type="ARBA" id="ARBA00048383"/>
    </source>
</evidence>
<comment type="similarity">
    <text evidence="2">Belongs to the ATPase alpha/beta chains family.</text>
</comment>
<evidence type="ECO:0000256" key="8">
    <source>
        <dbReference type="ARBA" id="ARBA00022840"/>
    </source>
</evidence>
<evidence type="ECO:0000256" key="9">
    <source>
        <dbReference type="ARBA" id="ARBA00022967"/>
    </source>
</evidence>
<evidence type="ECO:0000256" key="7">
    <source>
        <dbReference type="ARBA" id="ARBA00022781"/>
    </source>
</evidence>
<evidence type="ECO:0000256" key="5">
    <source>
        <dbReference type="ARBA" id="ARBA00022640"/>
    </source>
</evidence>
<keyword evidence="5" id="KW-0934">Plastid</keyword>
<evidence type="ECO:0000256" key="12">
    <source>
        <dbReference type="ARBA" id="ARBA00023196"/>
    </source>
</evidence>
<dbReference type="GO" id="GO:0005739">
    <property type="term" value="C:mitochondrion"/>
    <property type="evidence" value="ECO:0007669"/>
    <property type="project" value="GOC"/>
</dbReference>
<dbReference type="FunFam" id="2.40.10.170:FF:000002">
    <property type="entry name" value="ATP synthase subunit beta, chloroplastic"/>
    <property type="match status" value="1"/>
</dbReference>
<evidence type="ECO:0000256" key="3">
    <source>
        <dbReference type="ARBA" id="ARBA00012473"/>
    </source>
</evidence>
<dbReference type="GO" id="GO:0009535">
    <property type="term" value="C:chloroplast thylakoid membrane"/>
    <property type="evidence" value="ECO:0007669"/>
    <property type="project" value="TreeGrafter"/>
</dbReference>
<dbReference type="CDD" id="cd18115">
    <property type="entry name" value="ATP-synt_F1_beta_N"/>
    <property type="match status" value="1"/>
</dbReference>
<dbReference type="InterPro" id="IPR036121">
    <property type="entry name" value="ATPase_F1/V1/A1_a/bsu_N_sf"/>
</dbReference>
<keyword evidence="4" id="KW-0813">Transport</keyword>
<feature type="domain" description="ATPase F1/V1/A1 complex alpha/beta subunit N-terminal" evidence="15">
    <location>
        <begin position="40"/>
        <end position="112"/>
    </location>
</feature>
<comment type="subcellular location">
    <subcellularLocation>
        <location evidence="1">Membrane</location>
        <topology evidence="1">Peripheral membrane protein</topology>
    </subcellularLocation>
</comment>
<dbReference type="AlphaFoldDB" id="A0AA38ZPR4"/>
<evidence type="ECO:0000256" key="2">
    <source>
        <dbReference type="ARBA" id="ARBA00008936"/>
    </source>
</evidence>
<comment type="catalytic activity">
    <reaction evidence="14">
        <text>ATP + H2O + 4 H(+)(in) = ADP + phosphate + 5 H(+)(out)</text>
        <dbReference type="Rhea" id="RHEA:57720"/>
        <dbReference type="ChEBI" id="CHEBI:15377"/>
        <dbReference type="ChEBI" id="CHEBI:15378"/>
        <dbReference type="ChEBI" id="CHEBI:30616"/>
        <dbReference type="ChEBI" id="CHEBI:43474"/>
        <dbReference type="ChEBI" id="CHEBI:456216"/>
        <dbReference type="EC" id="7.1.2.2"/>
    </reaction>
</comment>
<dbReference type="InterPro" id="IPR004100">
    <property type="entry name" value="ATPase_F1/V1/A1_a/bsu_N"/>
</dbReference>
<evidence type="ECO:0000259" key="15">
    <source>
        <dbReference type="Pfam" id="PF02874"/>
    </source>
</evidence>
<dbReference type="PANTHER" id="PTHR15184">
    <property type="entry name" value="ATP SYNTHASE"/>
    <property type="match status" value="1"/>
</dbReference>
<evidence type="ECO:0000256" key="11">
    <source>
        <dbReference type="ARBA" id="ARBA00023136"/>
    </source>
</evidence>
<evidence type="ECO:0000256" key="1">
    <source>
        <dbReference type="ARBA" id="ARBA00004170"/>
    </source>
</evidence>
<evidence type="ECO:0000256" key="13">
    <source>
        <dbReference type="ARBA" id="ARBA00023310"/>
    </source>
</evidence>
<keyword evidence="10" id="KW-0406">Ion transport</keyword>
<organism evidence="16 17">
    <name type="scientific">Vitis rotundifolia</name>
    <name type="common">Muscadine grape</name>
    <dbReference type="NCBI Taxonomy" id="103349"/>
    <lineage>
        <taxon>Eukaryota</taxon>
        <taxon>Viridiplantae</taxon>
        <taxon>Streptophyta</taxon>
        <taxon>Embryophyta</taxon>
        <taxon>Tracheophyta</taxon>
        <taxon>Spermatophyta</taxon>
        <taxon>Magnoliopsida</taxon>
        <taxon>eudicotyledons</taxon>
        <taxon>Gunneridae</taxon>
        <taxon>Pentapetalae</taxon>
        <taxon>rosids</taxon>
        <taxon>Vitales</taxon>
        <taxon>Vitaceae</taxon>
        <taxon>Viteae</taxon>
        <taxon>Vitis</taxon>
    </lineage>
</organism>
<evidence type="ECO:0000256" key="4">
    <source>
        <dbReference type="ARBA" id="ARBA00022448"/>
    </source>
</evidence>
<dbReference type="EC" id="7.1.2.2" evidence="3"/>
<dbReference type="GO" id="GO:0042776">
    <property type="term" value="P:proton motive force-driven mitochondrial ATP synthesis"/>
    <property type="evidence" value="ECO:0007669"/>
    <property type="project" value="TreeGrafter"/>
</dbReference>
<dbReference type="Proteomes" id="UP001168098">
    <property type="component" value="Unassembled WGS sequence"/>
</dbReference>
<evidence type="ECO:0000256" key="6">
    <source>
        <dbReference type="ARBA" id="ARBA00022741"/>
    </source>
</evidence>
<sequence length="150" mass="17001">MWHLILQKNSFNLIYYYYYYENTFYLVLGFSCLKKNLGCIAQIIGLVLDVVFPLSKIPNIYNVLIVKGQDIVGRQINMACEVPQLLGNERIRTVTMSATDDLMRGMEVIDTGAPLSVSIGRVTLERILNMLRELVNNLGPVDIRITSPNS</sequence>
<keyword evidence="7" id="KW-0375">Hydrogen ion transport</keyword>
<reference evidence="16 17" key="1">
    <citation type="journal article" date="2023" name="BMC Biotechnol.">
        <title>Vitis rotundifolia cv Carlos genome sequencing.</title>
        <authorList>
            <person name="Huff M."/>
            <person name="Hulse-Kemp A."/>
            <person name="Scheffler B."/>
            <person name="Youngblood R."/>
            <person name="Simpson S."/>
            <person name="Babiker E."/>
            <person name="Staton M."/>
        </authorList>
    </citation>
    <scope>NUCLEOTIDE SEQUENCE [LARGE SCALE GENOMIC DNA]</scope>
    <source>
        <tissue evidence="16">Leaf</tissue>
    </source>
</reference>
<dbReference type="SUPFAM" id="SSF50615">
    <property type="entry name" value="N-terminal domain of alpha and beta subunits of F1 ATP synthase"/>
    <property type="match status" value="1"/>
</dbReference>
<keyword evidence="6" id="KW-0547">Nucleotide-binding</keyword>
<proteinExistence type="inferred from homology"/>
<evidence type="ECO:0000313" key="16">
    <source>
        <dbReference type="EMBL" id="KAJ9692734.1"/>
    </source>
</evidence>
<dbReference type="GO" id="GO:0046933">
    <property type="term" value="F:proton-transporting ATP synthase activity, rotational mechanism"/>
    <property type="evidence" value="ECO:0007669"/>
    <property type="project" value="TreeGrafter"/>
</dbReference>
<protein>
    <recommendedName>
        <fullName evidence="3">H(+)-transporting two-sector ATPase</fullName>
        <ecNumber evidence="3">7.1.2.2</ecNumber>
    </recommendedName>
</protein>
<dbReference type="GO" id="GO:0045259">
    <property type="term" value="C:proton-transporting ATP synthase complex"/>
    <property type="evidence" value="ECO:0007669"/>
    <property type="project" value="UniProtKB-KW"/>
</dbReference>
<keyword evidence="11" id="KW-0472">Membrane</keyword>
<comment type="caution">
    <text evidence="16">The sequence shown here is derived from an EMBL/GenBank/DDBJ whole genome shotgun (WGS) entry which is preliminary data.</text>
</comment>
<gene>
    <name evidence="16" type="ORF">PVL29_011698</name>
</gene>
<keyword evidence="12" id="KW-0139">CF(1)</keyword>
<evidence type="ECO:0000256" key="10">
    <source>
        <dbReference type="ARBA" id="ARBA00023065"/>
    </source>
</evidence>
<name>A0AA38ZPR4_VITRO</name>
<keyword evidence="8" id="KW-0067">ATP-binding</keyword>
<accession>A0AA38ZPR4</accession>
<keyword evidence="13" id="KW-0066">ATP synthesis</keyword>
<dbReference type="Gene3D" id="2.40.10.170">
    <property type="match status" value="1"/>
</dbReference>
<dbReference type="InterPro" id="IPR050053">
    <property type="entry name" value="ATPase_alpha/beta_chains"/>
</dbReference>
<evidence type="ECO:0000313" key="17">
    <source>
        <dbReference type="Proteomes" id="UP001168098"/>
    </source>
</evidence>
<keyword evidence="17" id="KW-1185">Reference proteome</keyword>
<keyword evidence="9" id="KW-1278">Translocase</keyword>
<dbReference type="EMBL" id="JARBHA010000009">
    <property type="protein sequence ID" value="KAJ9692734.1"/>
    <property type="molecule type" value="Genomic_DNA"/>
</dbReference>